<organism evidence="1">
    <name type="scientific">Oscillatoriales cyanobacterium SpSt-418</name>
    <dbReference type="NCBI Taxonomy" id="2282169"/>
    <lineage>
        <taxon>Bacteria</taxon>
        <taxon>Bacillati</taxon>
        <taxon>Cyanobacteriota</taxon>
        <taxon>Cyanophyceae</taxon>
        <taxon>Oscillatoriophycideae</taxon>
        <taxon>Oscillatoriales</taxon>
    </lineage>
</organism>
<sequence>MGRSLKKVKSTLPKDAELVTIEQASIRLGKGFSRRSILRRIDDGEWEEGIHWIDDRRIGSAKRLIKINIAAVMELRGIPAAYR</sequence>
<dbReference type="EMBL" id="DSRU01000233">
    <property type="protein sequence ID" value="HFM99281.1"/>
    <property type="molecule type" value="Genomic_DNA"/>
</dbReference>
<proteinExistence type="predicted"/>
<protein>
    <recommendedName>
        <fullName evidence="2">Excisionase</fullName>
    </recommendedName>
</protein>
<name>A0A7C3PRA2_9CYAN</name>
<reference evidence="1" key="1">
    <citation type="journal article" date="2020" name="mSystems">
        <title>Genome- and Community-Level Interaction Insights into Carbon Utilization and Element Cycling Functions of Hydrothermarchaeota in Hydrothermal Sediment.</title>
        <authorList>
            <person name="Zhou Z."/>
            <person name="Liu Y."/>
            <person name="Xu W."/>
            <person name="Pan J."/>
            <person name="Luo Z.H."/>
            <person name="Li M."/>
        </authorList>
    </citation>
    <scope>NUCLEOTIDE SEQUENCE [LARGE SCALE GENOMIC DNA]</scope>
    <source>
        <strain evidence="1">SpSt-418</strain>
    </source>
</reference>
<evidence type="ECO:0000313" key="1">
    <source>
        <dbReference type="EMBL" id="HFM99281.1"/>
    </source>
</evidence>
<gene>
    <name evidence="1" type="ORF">ENR64_16290</name>
</gene>
<comment type="caution">
    <text evidence="1">The sequence shown here is derived from an EMBL/GenBank/DDBJ whole genome shotgun (WGS) entry which is preliminary data.</text>
</comment>
<evidence type="ECO:0008006" key="2">
    <source>
        <dbReference type="Google" id="ProtNLM"/>
    </source>
</evidence>
<dbReference type="AlphaFoldDB" id="A0A7C3PRA2"/>
<accession>A0A7C3PRA2</accession>